<reference evidence="3 4" key="1">
    <citation type="submission" date="2019-02" db="EMBL/GenBank/DDBJ databases">
        <title>Genome of a new Bacteroidetes strain.</title>
        <authorList>
            <person name="Pitt A."/>
        </authorList>
    </citation>
    <scope>NUCLEOTIDE SEQUENCE [LARGE SCALE GENOMIC DNA]</scope>
    <source>
        <strain evidence="3 4">50C-KIRBA</strain>
    </source>
</reference>
<dbReference type="PANTHER" id="PTHR39430">
    <property type="entry name" value="MEMBRANE-ASSOCIATED PROTEASE-RELATED"/>
    <property type="match status" value="1"/>
</dbReference>
<evidence type="ECO:0000256" key="1">
    <source>
        <dbReference type="SAM" id="Phobius"/>
    </source>
</evidence>
<feature type="transmembrane region" description="Helical" evidence="1">
    <location>
        <begin position="167"/>
        <end position="189"/>
    </location>
</feature>
<organism evidence="3 4">
    <name type="scientific">Aquirufa beregesia</name>
    <dbReference type="NCBI Taxonomy" id="2516556"/>
    <lineage>
        <taxon>Bacteria</taxon>
        <taxon>Pseudomonadati</taxon>
        <taxon>Bacteroidota</taxon>
        <taxon>Cytophagia</taxon>
        <taxon>Cytophagales</taxon>
        <taxon>Flectobacillaceae</taxon>
        <taxon>Aquirufa</taxon>
    </lineage>
</organism>
<comment type="caution">
    <text evidence="3">The sequence shown here is derived from an EMBL/GenBank/DDBJ whole genome shotgun (WGS) entry which is preliminary data.</text>
</comment>
<proteinExistence type="predicted"/>
<sequence length="228" mass="25651">MAGILVELLLSWIILWYFDKSNLFSLGITPTLSRILDLIFGLVSSSIICGFGQYLVIYLSNSAVEFNPNFTLSTFISSLYWMLKSVLYEELIFRGALLYIAIKKLGIKKACMLSSVAFGIYHWFSYGALGNIPQMGYIFILTGFAGAFFAFSFAYSKSIWLPIGLHLGWNVISSIVFSQGALGAQMLLIHGGQKIGYIWSFVYFIYQISVLPIPIYFYLRNKSGFSLV</sequence>
<evidence type="ECO:0000313" key="4">
    <source>
        <dbReference type="Proteomes" id="UP001318301"/>
    </source>
</evidence>
<keyword evidence="4" id="KW-1185">Reference proteome</keyword>
<feature type="domain" description="CAAX prenyl protease 2/Lysostaphin resistance protein A-like" evidence="2">
    <location>
        <begin position="74"/>
        <end position="172"/>
    </location>
</feature>
<name>A0ABX0EVK4_9BACT</name>
<dbReference type="RefSeq" id="WP_166229073.1">
    <property type="nucleotide sequence ID" value="NZ_CBCSIJ010000005.1"/>
</dbReference>
<feature type="transmembrane region" description="Helical" evidence="1">
    <location>
        <begin position="195"/>
        <end position="219"/>
    </location>
</feature>
<dbReference type="PANTHER" id="PTHR39430:SF1">
    <property type="entry name" value="PROTEASE"/>
    <property type="match status" value="1"/>
</dbReference>
<feature type="transmembrane region" description="Helical" evidence="1">
    <location>
        <begin position="110"/>
        <end position="129"/>
    </location>
</feature>
<keyword evidence="1" id="KW-1133">Transmembrane helix</keyword>
<dbReference type="Pfam" id="PF02517">
    <property type="entry name" value="Rce1-like"/>
    <property type="match status" value="1"/>
</dbReference>
<gene>
    <name evidence="3" type="ORF">EWU23_03845</name>
</gene>
<protein>
    <submittedName>
        <fullName evidence="3">CPBP family intramembrane metalloprotease</fullName>
    </submittedName>
</protein>
<dbReference type="GO" id="GO:0008237">
    <property type="term" value="F:metallopeptidase activity"/>
    <property type="evidence" value="ECO:0007669"/>
    <property type="project" value="UniProtKB-KW"/>
</dbReference>
<dbReference type="InterPro" id="IPR003675">
    <property type="entry name" value="Rce1/LyrA-like_dom"/>
</dbReference>
<keyword evidence="1" id="KW-0812">Transmembrane</keyword>
<feature type="transmembrane region" description="Helical" evidence="1">
    <location>
        <begin position="79"/>
        <end position="101"/>
    </location>
</feature>
<keyword evidence="3" id="KW-0378">Hydrolase</keyword>
<evidence type="ECO:0000259" key="2">
    <source>
        <dbReference type="Pfam" id="PF02517"/>
    </source>
</evidence>
<accession>A0ABX0EVK4</accession>
<feature type="transmembrane region" description="Helical" evidence="1">
    <location>
        <begin position="135"/>
        <end position="155"/>
    </location>
</feature>
<dbReference type="Proteomes" id="UP001318301">
    <property type="component" value="Unassembled WGS sequence"/>
</dbReference>
<keyword evidence="1" id="KW-0472">Membrane</keyword>
<keyword evidence="3" id="KW-0645">Protease</keyword>
<dbReference type="EMBL" id="SEWW01000002">
    <property type="protein sequence ID" value="NGZ43602.1"/>
    <property type="molecule type" value="Genomic_DNA"/>
</dbReference>
<feature type="transmembrane region" description="Helical" evidence="1">
    <location>
        <begin position="35"/>
        <end position="59"/>
    </location>
</feature>
<keyword evidence="3" id="KW-0482">Metalloprotease</keyword>
<evidence type="ECO:0000313" key="3">
    <source>
        <dbReference type="EMBL" id="NGZ43602.1"/>
    </source>
</evidence>